<reference evidence="1 2" key="1">
    <citation type="submission" date="2019-02" db="EMBL/GenBank/DDBJ databases">
        <authorList>
            <person name="Kanzanas C."/>
            <person name="Smith M.A."/>
            <person name="Zack K.M."/>
            <person name="Garlena R.A."/>
            <person name="Russell D.A."/>
            <person name="Pope W.H."/>
            <person name="Jacobs-Sera D."/>
            <person name="Hatfull G.F."/>
        </authorList>
    </citation>
    <scope>NUCLEOTIDE SEQUENCE [LARGE SCALE GENOMIC DNA]</scope>
</reference>
<keyword evidence="1" id="KW-0540">Nuclease</keyword>
<dbReference type="RefSeq" id="YP_010049744.1">
    <property type="nucleotide sequence ID" value="NC_054393.1"/>
</dbReference>
<dbReference type="GO" id="GO:0004519">
    <property type="term" value="F:endonuclease activity"/>
    <property type="evidence" value="ECO:0007669"/>
    <property type="project" value="UniProtKB-KW"/>
</dbReference>
<sequence>MMGATDPYGLDPGCPIIPWVHTPKVCNRCGVALTGRRTQWCSKQCELVFRENHDWNLARRAARRRDGQRCVRCGSDGIPRVFVAGQQVEVRFDTSAWSRHHPLLEVNHKTPREGRGYAWGCHHHLEGLETLCRPHHQVETRKQAAQRRARQAVSA</sequence>
<keyword evidence="1" id="KW-0378">Hydrolase</keyword>
<organism evidence="1 2">
    <name type="scientific">Mycobacterium phage Typha</name>
    <dbReference type="NCBI Taxonomy" id="2517971"/>
    <lineage>
        <taxon>Viruses</taxon>
        <taxon>Duplodnaviria</taxon>
        <taxon>Heunggongvirae</taxon>
        <taxon>Uroviricota</taxon>
        <taxon>Caudoviricetes</taxon>
        <taxon>Typhavirus</taxon>
        <taxon>Typhavirus typha</taxon>
    </lineage>
</organism>
<gene>
    <name evidence="1" type="primary">77</name>
    <name evidence="1" type="ORF">SEA_TYPHA_77</name>
</gene>
<evidence type="ECO:0000313" key="1">
    <source>
        <dbReference type="EMBL" id="QBP29732.1"/>
    </source>
</evidence>
<keyword evidence="1" id="KW-0255">Endonuclease</keyword>
<proteinExistence type="predicted"/>
<protein>
    <submittedName>
        <fullName evidence="1">HNH endonuclease</fullName>
    </submittedName>
</protein>
<dbReference type="Proteomes" id="UP000294565">
    <property type="component" value="Segment"/>
</dbReference>
<dbReference type="KEGG" id="vg:63743067"/>
<dbReference type="GeneID" id="63743067"/>
<accession>A0A482JDP6</accession>
<dbReference type="EMBL" id="MK494099">
    <property type="protein sequence ID" value="QBP29732.1"/>
    <property type="molecule type" value="Genomic_DNA"/>
</dbReference>
<keyword evidence="2" id="KW-1185">Reference proteome</keyword>
<evidence type="ECO:0000313" key="2">
    <source>
        <dbReference type="Proteomes" id="UP000294565"/>
    </source>
</evidence>
<name>A0A482JDP6_9CAUD</name>